<evidence type="ECO:0000256" key="3">
    <source>
        <dbReference type="SAM" id="MobiDB-lite"/>
    </source>
</evidence>
<dbReference type="STRING" id="158441.A0A226F0N2"/>
<comment type="similarity">
    <text evidence="1">Belongs to the CCDC53 family.</text>
</comment>
<dbReference type="EMBL" id="LNIX01000001">
    <property type="protein sequence ID" value="OXA63345.1"/>
    <property type="molecule type" value="Genomic_DNA"/>
</dbReference>
<dbReference type="GO" id="GO:0030041">
    <property type="term" value="P:actin filament polymerization"/>
    <property type="evidence" value="ECO:0007669"/>
    <property type="project" value="TreeGrafter"/>
</dbReference>
<dbReference type="OrthoDB" id="268027at2759"/>
<dbReference type="PANTHER" id="PTHR13015:SF0">
    <property type="entry name" value="WASH COMPLEX SUBUNIT 3"/>
    <property type="match status" value="1"/>
</dbReference>
<dbReference type="Pfam" id="PF10152">
    <property type="entry name" value="CCDC53"/>
    <property type="match status" value="1"/>
</dbReference>
<dbReference type="AlphaFoldDB" id="A0A226F0N2"/>
<evidence type="ECO:0000256" key="1">
    <source>
        <dbReference type="ARBA" id="ARBA00006290"/>
    </source>
</evidence>
<dbReference type="Proteomes" id="UP000198287">
    <property type="component" value="Unassembled WGS sequence"/>
</dbReference>
<dbReference type="InterPro" id="IPR019309">
    <property type="entry name" value="WASHC3"/>
</dbReference>
<protein>
    <submittedName>
        <fullName evidence="4">WASH complex subunit CCDC53</fullName>
    </submittedName>
</protein>
<feature type="compositionally biased region" description="Basic and acidic residues" evidence="3">
    <location>
        <begin position="153"/>
        <end position="165"/>
    </location>
</feature>
<reference evidence="4 5" key="1">
    <citation type="submission" date="2015-12" db="EMBL/GenBank/DDBJ databases">
        <title>The genome of Folsomia candida.</title>
        <authorList>
            <person name="Faddeeva A."/>
            <person name="Derks M.F."/>
            <person name="Anvar Y."/>
            <person name="Smit S."/>
            <person name="Van Straalen N."/>
            <person name="Roelofs D."/>
        </authorList>
    </citation>
    <scope>NUCLEOTIDE SEQUENCE [LARGE SCALE GENOMIC DNA]</scope>
    <source>
        <strain evidence="4 5">VU population</strain>
        <tissue evidence="4">Whole body</tissue>
    </source>
</reference>
<sequence length="198" mass="22029">MEEVDSISVAVSNIDINKVEPLENRRVVAFLNHFLCTTVTFLNQFAEKCENKLDQIQQKLFKIESALRILECKLESLPTPPTQPNTSENITTLSSKSAIAQNTSGTFEASTPEVASQEISSQQQSEHAENPVPQMVDNKTSEKSAENTDDDDNKTNKNNVREDPRYAKYFKMMYVGVPPAAIMQKMASEGVDPAILNS</sequence>
<dbReference type="Gene3D" id="1.20.5.110">
    <property type="match status" value="1"/>
</dbReference>
<name>A0A226F0N2_FOLCA</name>
<evidence type="ECO:0000313" key="4">
    <source>
        <dbReference type="EMBL" id="OXA63345.1"/>
    </source>
</evidence>
<dbReference type="PANTHER" id="PTHR13015">
    <property type="entry name" value="PROTEIN AD-016-RELATED"/>
    <property type="match status" value="1"/>
</dbReference>
<evidence type="ECO:0000313" key="5">
    <source>
        <dbReference type="Proteomes" id="UP000198287"/>
    </source>
</evidence>
<gene>
    <name evidence="4" type="ORF">Fcan01_02643</name>
</gene>
<comment type="caution">
    <text evidence="4">The sequence shown here is derived from an EMBL/GenBank/DDBJ whole genome shotgun (WGS) entry which is preliminary data.</text>
</comment>
<dbReference type="GO" id="GO:0071203">
    <property type="term" value="C:WASH complex"/>
    <property type="evidence" value="ECO:0007669"/>
    <property type="project" value="InterPro"/>
</dbReference>
<feature type="coiled-coil region" evidence="2">
    <location>
        <begin position="46"/>
        <end position="73"/>
    </location>
</feature>
<feature type="compositionally biased region" description="Low complexity" evidence="3">
    <location>
        <begin position="116"/>
        <end position="125"/>
    </location>
</feature>
<accession>A0A226F0N2</accession>
<dbReference type="OMA" id="FGNKMED"/>
<evidence type="ECO:0000256" key="2">
    <source>
        <dbReference type="SAM" id="Coils"/>
    </source>
</evidence>
<keyword evidence="2" id="KW-0175">Coiled coil</keyword>
<dbReference type="GO" id="GO:0006887">
    <property type="term" value="P:exocytosis"/>
    <property type="evidence" value="ECO:0007669"/>
    <property type="project" value="TreeGrafter"/>
</dbReference>
<keyword evidence="5" id="KW-1185">Reference proteome</keyword>
<organism evidence="4 5">
    <name type="scientific">Folsomia candida</name>
    <name type="common">Springtail</name>
    <dbReference type="NCBI Taxonomy" id="158441"/>
    <lineage>
        <taxon>Eukaryota</taxon>
        <taxon>Metazoa</taxon>
        <taxon>Ecdysozoa</taxon>
        <taxon>Arthropoda</taxon>
        <taxon>Hexapoda</taxon>
        <taxon>Collembola</taxon>
        <taxon>Entomobryomorpha</taxon>
        <taxon>Isotomoidea</taxon>
        <taxon>Isotomidae</taxon>
        <taxon>Proisotominae</taxon>
        <taxon>Folsomia</taxon>
    </lineage>
</organism>
<feature type="region of interest" description="Disordered" evidence="3">
    <location>
        <begin position="104"/>
        <end position="165"/>
    </location>
</feature>
<proteinExistence type="inferred from homology"/>